<dbReference type="GO" id="GO:0046872">
    <property type="term" value="F:metal ion binding"/>
    <property type="evidence" value="ECO:0007669"/>
    <property type="project" value="UniProtKB-KW"/>
</dbReference>
<name>A0A9N9UAQ5_9HYPO</name>
<sequence length="397" mass="45331">SGSSGDHDLSIRCRWSVFVLEKIFTPHLCAYNEDIQDLAFPTSAQVPPILPPAQHEDYPPDLYNAYNCKEDCGITAYYIKMISLSGQVTSWLRLIRLGKHEIPWSPESRYARLVAKAYECDAQLPACHLLRNVAFSKRSPDDISRHREYWIPWILMQVVCHASLSLLNHPFIHLVAVRNGSKGSQSGLFLQNTMDSAIFNSRWVFRFLRLCDDLQLELYDPLIAHLVAAVATIPWLLQFVEDEKLSQEVSRDLSWCKEYLRRSTTVWPHISQKLDSLQRLDLITDHYHKSPSEKLGGVTFPPSLLWELLSPEICLMKQSQNSQGGQQISNSRGMPDARIRITTHLTHPLTESQPDEPILNANIRTDSWGFFDPYAIEEMNVDDLLASFASGMSGMEF</sequence>
<evidence type="ECO:0000256" key="1">
    <source>
        <dbReference type="ARBA" id="ARBA00004123"/>
    </source>
</evidence>
<evidence type="ECO:0000256" key="5">
    <source>
        <dbReference type="ARBA" id="ARBA00023242"/>
    </source>
</evidence>
<protein>
    <recommendedName>
        <fullName evidence="8">Transcription factor domain-containing protein</fullName>
    </recommendedName>
</protein>
<comment type="subcellular location">
    <subcellularLocation>
        <location evidence="1">Nucleus</location>
    </subcellularLocation>
</comment>
<evidence type="ECO:0008006" key="8">
    <source>
        <dbReference type="Google" id="ProtNLM"/>
    </source>
</evidence>
<comment type="caution">
    <text evidence="6">The sequence shown here is derived from an EMBL/GenBank/DDBJ whole genome shotgun (WGS) entry which is preliminary data.</text>
</comment>
<evidence type="ECO:0000256" key="2">
    <source>
        <dbReference type="ARBA" id="ARBA00022723"/>
    </source>
</evidence>
<keyword evidence="5" id="KW-0539">Nucleus</keyword>
<accession>A0A9N9UAQ5</accession>
<organism evidence="6 7">
    <name type="scientific">Clonostachys byssicola</name>
    <dbReference type="NCBI Taxonomy" id="160290"/>
    <lineage>
        <taxon>Eukaryota</taxon>
        <taxon>Fungi</taxon>
        <taxon>Dikarya</taxon>
        <taxon>Ascomycota</taxon>
        <taxon>Pezizomycotina</taxon>
        <taxon>Sordariomycetes</taxon>
        <taxon>Hypocreomycetidae</taxon>
        <taxon>Hypocreales</taxon>
        <taxon>Bionectriaceae</taxon>
        <taxon>Clonostachys</taxon>
    </lineage>
</organism>
<evidence type="ECO:0000313" key="6">
    <source>
        <dbReference type="EMBL" id="CAG9983145.1"/>
    </source>
</evidence>
<proteinExistence type="predicted"/>
<dbReference type="PANTHER" id="PTHR47338:SF9">
    <property type="entry name" value="ZN(II)2CYS6 TRANSCRIPTION FACTOR (EUROFUNG)"/>
    <property type="match status" value="1"/>
</dbReference>
<dbReference type="EMBL" id="CABFNO020001359">
    <property type="protein sequence ID" value="CAG9983145.1"/>
    <property type="molecule type" value="Genomic_DNA"/>
</dbReference>
<evidence type="ECO:0000256" key="3">
    <source>
        <dbReference type="ARBA" id="ARBA00023015"/>
    </source>
</evidence>
<keyword evidence="3" id="KW-0805">Transcription regulation</keyword>
<dbReference type="InterPro" id="IPR050815">
    <property type="entry name" value="TF_fung"/>
</dbReference>
<keyword evidence="7" id="KW-1185">Reference proteome</keyword>
<keyword evidence="2" id="KW-0479">Metal-binding</keyword>
<feature type="non-terminal residue" evidence="6">
    <location>
        <position position="1"/>
    </location>
</feature>
<feature type="non-terminal residue" evidence="6">
    <location>
        <position position="397"/>
    </location>
</feature>
<dbReference type="GO" id="GO:0000981">
    <property type="term" value="F:DNA-binding transcription factor activity, RNA polymerase II-specific"/>
    <property type="evidence" value="ECO:0007669"/>
    <property type="project" value="InterPro"/>
</dbReference>
<dbReference type="Proteomes" id="UP000754883">
    <property type="component" value="Unassembled WGS sequence"/>
</dbReference>
<reference evidence="6 7" key="2">
    <citation type="submission" date="2021-10" db="EMBL/GenBank/DDBJ databases">
        <authorList>
            <person name="Piombo E."/>
        </authorList>
    </citation>
    <scope>NUCLEOTIDE SEQUENCE [LARGE SCALE GENOMIC DNA]</scope>
</reference>
<keyword evidence="4" id="KW-0804">Transcription</keyword>
<gene>
    <name evidence="6" type="ORF">CBYS24578_00017875</name>
</gene>
<dbReference type="AlphaFoldDB" id="A0A9N9UAQ5"/>
<dbReference type="OrthoDB" id="2219495at2759"/>
<dbReference type="PANTHER" id="PTHR47338">
    <property type="entry name" value="ZN(II)2CYS6 TRANSCRIPTION FACTOR (EUROFUNG)-RELATED"/>
    <property type="match status" value="1"/>
</dbReference>
<dbReference type="GO" id="GO:0005634">
    <property type="term" value="C:nucleus"/>
    <property type="evidence" value="ECO:0007669"/>
    <property type="project" value="UniProtKB-SubCell"/>
</dbReference>
<evidence type="ECO:0000256" key="4">
    <source>
        <dbReference type="ARBA" id="ARBA00023163"/>
    </source>
</evidence>
<reference evidence="7" key="1">
    <citation type="submission" date="2019-06" db="EMBL/GenBank/DDBJ databases">
        <authorList>
            <person name="Broberg M."/>
        </authorList>
    </citation>
    <scope>NUCLEOTIDE SEQUENCE [LARGE SCALE GENOMIC DNA]</scope>
</reference>
<evidence type="ECO:0000313" key="7">
    <source>
        <dbReference type="Proteomes" id="UP000754883"/>
    </source>
</evidence>